<dbReference type="GO" id="GO:0016020">
    <property type="term" value="C:membrane"/>
    <property type="evidence" value="ECO:0007669"/>
    <property type="project" value="UniProtKB-SubCell"/>
</dbReference>
<reference evidence="7" key="1">
    <citation type="submission" date="2022-07" db="EMBL/GenBank/DDBJ databases">
        <title>Complete genome sequence of Salinispirillum sp. LH10-3-1 capable of multiple carbohydrate inversion isolated from a soda lake.</title>
        <authorList>
            <person name="Liu J."/>
            <person name="Zhai Y."/>
            <person name="Zhang H."/>
            <person name="Yang H."/>
            <person name="Qu J."/>
            <person name="Li J."/>
        </authorList>
    </citation>
    <scope>NUCLEOTIDE SEQUENCE</scope>
    <source>
        <strain evidence="7">LH 10-3-1</strain>
    </source>
</reference>
<gene>
    <name evidence="7" type="ORF">NFC81_12500</name>
</gene>
<feature type="transmembrane region" description="Helical" evidence="6">
    <location>
        <begin position="149"/>
        <end position="167"/>
    </location>
</feature>
<dbReference type="AlphaFoldDB" id="A0AB38YER9"/>
<feature type="transmembrane region" description="Helical" evidence="6">
    <location>
        <begin position="381"/>
        <end position="404"/>
    </location>
</feature>
<feature type="transmembrane region" description="Helical" evidence="6">
    <location>
        <begin position="174"/>
        <end position="193"/>
    </location>
</feature>
<evidence type="ECO:0000256" key="6">
    <source>
        <dbReference type="SAM" id="Phobius"/>
    </source>
</evidence>
<feature type="transmembrane region" description="Helical" evidence="6">
    <location>
        <begin position="344"/>
        <end position="369"/>
    </location>
</feature>
<feature type="transmembrane region" description="Helical" evidence="6">
    <location>
        <begin position="226"/>
        <end position="243"/>
    </location>
</feature>
<dbReference type="PRINTS" id="PR00176">
    <property type="entry name" value="NANEUSMPORT"/>
</dbReference>
<feature type="transmembrane region" description="Helical" evidence="6">
    <location>
        <begin position="14"/>
        <end position="33"/>
    </location>
</feature>
<dbReference type="InterPro" id="IPR037272">
    <property type="entry name" value="SNS_sf"/>
</dbReference>
<feature type="transmembrane region" description="Helical" evidence="6">
    <location>
        <begin position="425"/>
        <end position="446"/>
    </location>
</feature>
<evidence type="ECO:0000256" key="5">
    <source>
        <dbReference type="ARBA" id="ARBA00023136"/>
    </source>
</evidence>
<dbReference type="InterPro" id="IPR000175">
    <property type="entry name" value="Na/ntran_symport"/>
</dbReference>
<evidence type="ECO:0000313" key="7">
    <source>
        <dbReference type="EMBL" id="WLD57524.1"/>
    </source>
</evidence>
<evidence type="ECO:0000256" key="1">
    <source>
        <dbReference type="ARBA" id="ARBA00004141"/>
    </source>
</evidence>
<keyword evidence="5 6" id="KW-0472">Membrane</keyword>
<feature type="transmembrane region" description="Helical" evidence="6">
    <location>
        <begin position="452"/>
        <end position="471"/>
    </location>
</feature>
<feature type="transmembrane region" description="Helical" evidence="6">
    <location>
        <begin position="45"/>
        <end position="66"/>
    </location>
</feature>
<name>A0AB38YER9_9GAMM</name>
<feature type="transmembrane region" description="Helical" evidence="6">
    <location>
        <begin position="90"/>
        <end position="111"/>
    </location>
</feature>
<protein>
    <recommendedName>
        <fullName evidence="8">Sodium-dependent transporter</fullName>
    </recommendedName>
</protein>
<dbReference type="PANTHER" id="PTHR42948:SF1">
    <property type="entry name" value="TRANSPORTER"/>
    <property type="match status" value="1"/>
</dbReference>
<keyword evidence="4 6" id="KW-1133">Transmembrane helix</keyword>
<evidence type="ECO:0000256" key="4">
    <source>
        <dbReference type="ARBA" id="ARBA00022989"/>
    </source>
</evidence>
<sequence>MTAQVQHNFWRHPWLFRLAISGAVISLSNVFSFPVAVGQYGGPFIAAYLLAHLLIAMPILMSELLIGRRGRQSAPLSIAQLAAEAFVPRVWRYLGVVIVVTGMAIASYYLAFSSWALDYGWLAISGQLAETELALRFTLAELLVDPLKLIFLHTLVCLVLLLLLALPSPIGMQIPVALMALCLLAGVGLLSWWTLESGAWLAGLGAVFNASAEAMTINVWTTAVSLSFYSLGVGLGVSLLMGVHMEDRMSVGGTALWIIGVDVFWSILFAASVLAFVTPGATADAISLLFVTLPEALFASSVASPTAWLSLFYVLLLLSGLSTGLFLVKGLVMWLHERFQIRRILASAVASILLWLAGAGVLLSFNIWREVRFYGATVFEWLSVLPGTIILPLIAFLLSVFVGWKLPQHITVDELKPVYEHRYAWWRFAVKFVTTSALLMLLMFQVWTEWAIAWPLQAALVLGLVALTLAWQRYRFTGWERL</sequence>
<dbReference type="PANTHER" id="PTHR42948">
    <property type="entry name" value="TRANSPORTER"/>
    <property type="match status" value="1"/>
</dbReference>
<evidence type="ECO:0000256" key="2">
    <source>
        <dbReference type="ARBA" id="ARBA00022448"/>
    </source>
</evidence>
<dbReference type="EMBL" id="CP101717">
    <property type="protein sequence ID" value="WLD57524.1"/>
    <property type="molecule type" value="Genomic_DNA"/>
</dbReference>
<accession>A0AB38YER9</accession>
<dbReference type="RefSeq" id="WP_304994809.1">
    <property type="nucleotide sequence ID" value="NZ_CP101717.1"/>
</dbReference>
<proteinExistence type="predicted"/>
<feature type="transmembrane region" description="Helical" evidence="6">
    <location>
        <begin position="255"/>
        <end position="278"/>
    </location>
</feature>
<comment type="subcellular location">
    <subcellularLocation>
        <location evidence="1">Membrane</location>
        <topology evidence="1">Multi-pass membrane protein</topology>
    </subcellularLocation>
</comment>
<keyword evidence="2" id="KW-0813">Transport</keyword>
<keyword evidence="3 6" id="KW-0812">Transmembrane</keyword>
<feature type="transmembrane region" description="Helical" evidence="6">
    <location>
        <begin position="310"/>
        <end position="332"/>
    </location>
</feature>
<dbReference type="PROSITE" id="PS50267">
    <property type="entry name" value="NA_NEUROTRAN_SYMP_3"/>
    <property type="match status" value="1"/>
</dbReference>
<dbReference type="SUPFAM" id="SSF161070">
    <property type="entry name" value="SNF-like"/>
    <property type="match status" value="1"/>
</dbReference>
<evidence type="ECO:0008006" key="8">
    <source>
        <dbReference type="Google" id="ProtNLM"/>
    </source>
</evidence>
<organism evidence="7">
    <name type="scientific">Salinispirillum sp. LH 10-3-1</name>
    <dbReference type="NCBI Taxonomy" id="2952525"/>
    <lineage>
        <taxon>Bacteria</taxon>
        <taxon>Pseudomonadati</taxon>
        <taxon>Pseudomonadota</taxon>
        <taxon>Gammaproteobacteria</taxon>
        <taxon>Oceanospirillales</taxon>
        <taxon>Saccharospirillaceae</taxon>
        <taxon>Salinispirillum</taxon>
    </lineage>
</organism>
<evidence type="ECO:0000256" key="3">
    <source>
        <dbReference type="ARBA" id="ARBA00022692"/>
    </source>
</evidence>